<dbReference type="CDD" id="cd06503">
    <property type="entry name" value="ATP-synt_Fo_b"/>
    <property type="match status" value="1"/>
</dbReference>
<dbReference type="RefSeq" id="WP_188971211.1">
    <property type="nucleotide sequence ID" value="NZ_BMKW01000012.1"/>
</dbReference>
<evidence type="ECO:0000256" key="12">
    <source>
        <dbReference type="ARBA" id="ARBA00037847"/>
    </source>
</evidence>
<dbReference type="PANTHER" id="PTHR33445:SF2">
    <property type="entry name" value="ATP SYNTHASE SUBUNIT B', CHLOROPLASTIC"/>
    <property type="match status" value="1"/>
</dbReference>
<reference evidence="16" key="1">
    <citation type="journal article" date="2014" name="Int. J. Syst. Evol. Microbiol.">
        <title>Complete genome sequence of Corynebacterium casei LMG S-19264T (=DSM 44701T), isolated from a smear-ripened cheese.</title>
        <authorList>
            <consortium name="US DOE Joint Genome Institute (JGI-PGF)"/>
            <person name="Walter F."/>
            <person name="Albersmeier A."/>
            <person name="Kalinowski J."/>
            <person name="Ruckert C."/>
        </authorList>
    </citation>
    <scope>NUCLEOTIDE SEQUENCE</scope>
    <source>
        <strain evidence="16">CGMCC 1.3617</strain>
    </source>
</reference>
<proteinExistence type="inferred from homology"/>
<accession>A0A917NX01</accession>
<sequence>MSLDWWTLALQAVNFLVLAWLLQHFLFLPVSQVVAARRAESNKLLADAEAGRKRAQELEGAALKQREGFAKEREAILGAAREAAETEAKAMLDHARAQADQALAEAKLRTTRQAEEAARDLRRQAARLAGAMAGRLASQATPPAEAFLPRLIEALVALPDATRQALRSGPLEVASAAALPADTQATLCQSIAEHLGTDVALRFVTDPSLIAGLELRGAHAALHGNWAADLEALTARAAGDDGAV</sequence>
<dbReference type="GO" id="GO:0046933">
    <property type="term" value="F:proton-transporting ATP synthase activity, rotational mechanism"/>
    <property type="evidence" value="ECO:0007669"/>
    <property type="project" value="UniProtKB-UniRule"/>
</dbReference>
<dbReference type="Pfam" id="PF00213">
    <property type="entry name" value="OSCP"/>
    <property type="match status" value="1"/>
</dbReference>
<keyword evidence="17" id="KW-1185">Reference proteome</keyword>
<keyword evidence="7 13" id="KW-0406">Ion transport</keyword>
<evidence type="ECO:0000256" key="7">
    <source>
        <dbReference type="ARBA" id="ARBA00023065"/>
    </source>
</evidence>
<feature type="coiled-coil region" evidence="15">
    <location>
        <begin position="104"/>
        <end position="131"/>
    </location>
</feature>
<comment type="caution">
    <text evidence="16">The sequence shown here is derived from an EMBL/GenBank/DDBJ whole genome shotgun (WGS) entry which is preliminary data.</text>
</comment>
<comment type="subcellular location">
    <subcellularLocation>
        <location evidence="13">Cell membrane</location>
        <topology evidence="13">Single-pass membrane protein</topology>
    </subcellularLocation>
    <subcellularLocation>
        <location evidence="12">Endomembrane system</location>
        <topology evidence="12">Single-pass membrane protein</topology>
    </subcellularLocation>
</comment>
<keyword evidence="8 13" id="KW-0472">Membrane</keyword>
<dbReference type="InterPro" id="IPR050059">
    <property type="entry name" value="ATP_synthase_B_chain"/>
</dbReference>
<comment type="similarity">
    <text evidence="1 13 14">Belongs to the ATPase B chain family.</text>
</comment>
<evidence type="ECO:0000313" key="17">
    <source>
        <dbReference type="Proteomes" id="UP000661507"/>
    </source>
</evidence>
<gene>
    <name evidence="13 16" type="primary">atpF</name>
    <name evidence="16" type="ORF">GCM10011320_46160</name>
</gene>
<dbReference type="GO" id="GO:0012505">
    <property type="term" value="C:endomembrane system"/>
    <property type="evidence" value="ECO:0007669"/>
    <property type="project" value="UniProtKB-SubCell"/>
</dbReference>
<evidence type="ECO:0000256" key="4">
    <source>
        <dbReference type="ARBA" id="ARBA00022692"/>
    </source>
</evidence>
<keyword evidence="2 13" id="KW-0813">Transport</keyword>
<evidence type="ECO:0000256" key="13">
    <source>
        <dbReference type="HAMAP-Rule" id="MF_01398"/>
    </source>
</evidence>
<dbReference type="InterPro" id="IPR002146">
    <property type="entry name" value="ATP_synth_b/b'su_bac/chlpt"/>
</dbReference>
<dbReference type="PANTHER" id="PTHR33445">
    <property type="entry name" value="ATP SYNTHASE SUBUNIT B', CHLOROPLASTIC"/>
    <property type="match status" value="1"/>
</dbReference>
<evidence type="ECO:0000256" key="5">
    <source>
        <dbReference type="ARBA" id="ARBA00022781"/>
    </source>
</evidence>
<keyword evidence="9 13" id="KW-0066">ATP synthesis</keyword>
<dbReference type="GO" id="GO:0045259">
    <property type="term" value="C:proton-transporting ATP synthase complex"/>
    <property type="evidence" value="ECO:0007669"/>
    <property type="project" value="UniProtKB-KW"/>
</dbReference>
<comment type="subunit">
    <text evidence="13">F-type ATPases have 2 components, F(1) - the catalytic core - and F(0) - the membrane proton channel. F(1) has five subunits: alpha(3), beta(3), gamma(1), delta(1), epsilon(1). F(0) has three main subunits: a(1), b(2) and c(10-14). The alpha and beta chains form an alternating ring which encloses part of the gamma chain. F(1) is attached to F(0) by a central stalk formed by the gamma and epsilon chains, while a peripheral stalk is formed by the delta and b chains.</text>
</comment>
<evidence type="ECO:0000256" key="9">
    <source>
        <dbReference type="ARBA" id="ARBA00023310"/>
    </source>
</evidence>
<evidence type="ECO:0000256" key="6">
    <source>
        <dbReference type="ARBA" id="ARBA00022989"/>
    </source>
</evidence>
<organism evidence="16 17">
    <name type="scientific">Neoroseomonas lacus</name>
    <dbReference type="NCBI Taxonomy" id="287609"/>
    <lineage>
        <taxon>Bacteria</taxon>
        <taxon>Pseudomonadati</taxon>
        <taxon>Pseudomonadota</taxon>
        <taxon>Alphaproteobacteria</taxon>
        <taxon>Acetobacterales</taxon>
        <taxon>Acetobacteraceae</taxon>
        <taxon>Neoroseomonas</taxon>
    </lineage>
</organism>
<dbReference type="EMBL" id="BMKW01000012">
    <property type="protein sequence ID" value="GGJ33231.1"/>
    <property type="molecule type" value="Genomic_DNA"/>
</dbReference>
<keyword evidence="3 13" id="KW-0138">CF(0)</keyword>
<keyword evidence="13" id="KW-1003">Cell membrane</keyword>
<keyword evidence="5 13" id="KW-0375">Hydrogen ion transport</keyword>
<feature type="transmembrane region" description="Helical" evidence="13">
    <location>
        <begin position="6"/>
        <end position="28"/>
    </location>
</feature>
<evidence type="ECO:0000256" key="1">
    <source>
        <dbReference type="ARBA" id="ARBA00005513"/>
    </source>
</evidence>
<evidence type="ECO:0000313" key="16">
    <source>
        <dbReference type="EMBL" id="GGJ33231.1"/>
    </source>
</evidence>
<keyword evidence="15" id="KW-0175">Coiled coil</keyword>
<evidence type="ECO:0000256" key="3">
    <source>
        <dbReference type="ARBA" id="ARBA00022547"/>
    </source>
</evidence>
<dbReference type="AlphaFoldDB" id="A0A917NX01"/>
<name>A0A917NX01_9PROT</name>
<keyword evidence="4 13" id="KW-0812">Transmembrane</keyword>
<dbReference type="Pfam" id="PF00430">
    <property type="entry name" value="ATP-synt_B"/>
    <property type="match status" value="1"/>
</dbReference>
<evidence type="ECO:0000256" key="10">
    <source>
        <dbReference type="ARBA" id="ARBA00025198"/>
    </source>
</evidence>
<protein>
    <recommendedName>
        <fullName evidence="13">ATP synthase subunit b</fullName>
    </recommendedName>
    <alternativeName>
        <fullName evidence="13">ATP synthase F(0) sector subunit b</fullName>
    </alternativeName>
    <alternativeName>
        <fullName evidence="13">ATPase subunit I</fullName>
    </alternativeName>
    <alternativeName>
        <fullName evidence="13">F-type ATPase subunit b</fullName>
        <shortName evidence="13">F-ATPase subunit b</shortName>
    </alternativeName>
</protein>
<dbReference type="GO" id="GO:0046961">
    <property type="term" value="F:proton-transporting ATPase activity, rotational mechanism"/>
    <property type="evidence" value="ECO:0007669"/>
    <property type="project" value="TreeGrafter"/>
</dbReference>
<evidence type="ECO:0000256" key="14">
    <source>
        <dbReference type="RuleBase" id="RU003848"/>
    </source>
</evidence>
<evidence type="ECO:0000256" key="8">
    <source>
        <dbReference type="ARBA" id="ARBA00023136"/>
    </source>
</evidence>
<comment type="function">
    <text evidence="11">Component of the F(0) channel, it forms part of the peripheral stalk, linking F(1) to F(0). The b'-subunit is a diverged and duplicated form of b found in plants and photosynthetic bacteria.</text>
</comment>
<evidence type="ECO:0000256" key="11">
    <source>
        <dbReference type="ARBA" id="ARBA00025614"/>
    </source>
</evidence>
<evidence type="ECO:0000256" key="15">
    <source>
        <dbReference type="SAM" id="Coils"/>
    </source>
</evidence>
<reference evidence="16" key="2">
    <citation type="submission" date="2020-09" db="EMBL/GenBank/DDBJ databases">
        <authorList>
            <person name="Sun Q."/>
            <person name="Zhou Y."/>
        </authorList>
    </citation>
    <scope>NUCLEOTIDE SEQUENCE</scope>
    <source>
        <strain evidence="16">CGMCC 1.3617</strain>
    </source>
</reference>
<evidence type="ECO:0000256" key="2">
    <source>
        <dbReference type="ARBA" id="ARBA00022448"/>
    </source>
</evidence>
<dbReference type="HAMAP" id="MF_01398">
    <property type="entry name" value="ATP_synth_b_bprime"/>
    <property type="match status" value="1"/>
</dbReference>
<comment type="function">
    <text evidence="10 13">F(1)F(0) ATP synthase produces ATP from ADP in the presence of a proton or sodium gradient. F-type ATPases consist of two structural domains, F(1) containing the extramembraneous catalytic core and F(0) containing the membrane proton channel, linked together by a central stalk and a peripheral stalk. During catalysis, ATP synthesis in the catalytic domain of F(1) is coupled via a rotary mechanism of the central stalk subunits to proton translocation.</text>
</comment>
<dbReference type="InterPro" id="IPR000711">
    <property type="entry name" value="ATPase_OSCP/dsu"/>
</dbReference>
<dbReference type="GO" id="GO:0005886">
    <property type="term" value="C:plasma membrane"/>
    <property type="evidence" value="ECO:0007669"/>
    <property type="project" value="UniProtKB-SubCell"/>
</dbReference>
<keyword evidence="6 13" id="KW-1133">Transmembrane helix</keyword>
<dbReference type="Proteomes" id="UP000661507">
    <property type="component" value="Unassembled WGS sequence"/>
</dbReference>